<evidence type="ECO:0000313" key="3">
    <source>
        <dbReference type="Proteomes" id="UP000308671"/>
    </source>
</evidence>
<accession>A0A4S8R0S2</accession>
<comment type="caution">
    <text evidence="2">The sequence shown here is derived from an EMBL/GenBank/DDBJ whole genome shotgun (WGS) entry which is preliminary data.</text>
</comment>
<evidence type="ECO:0000313" key="2">
    <source>
        <dbReference type="EMBL" id="THV51353.1"/>
    </source>
</evidence>
<name>A0A4S8R0S2_9HELO</name>
<dbReference type="EMBL" id="PQXL01000114">
    <property type="protein sequence ID" value="THV51353.1"/>
    <property type="molecule type" value="Genomic_DNA"/>
</dbReference>
<feature type="compositionally biased region" description="Basic and acidic residues" evidence="1">
    <location>
        <begin position="63"/>
        <end position="106"/>
    </location>
</feature>
<sequence>MMTVYYLHVRSSSEFDTHDDHQQSQIDIPNPYLPLPHPVSAATNETAGQIVSSDFTGPTQTKTRQEKREDQGKKEEKKGELVSRLGDEAHELNLPHEYQTEKEDFGKSSSRVNLPKKTKKKQKKRRVYRV</sequence>
<feature type="compositionally biased region" description="Basic residues" evidence="1">
    <location>
        <begin position="114"/>
        <end position="130"/>
    </location>
</feature>
<protein>
    <submittedName>
        <fullName evidence="2">Uncharacterized protein</fullName>
    </submittedName>
</protein>
<dbReference type="Proteomes" id="UP000308671">
    <property type="component" value="Unassembled WGS sequence"/>
</dbReference>
<reference evidence="2 3" key="1">
    <citation type="submission" date="2017-12" db="EMBL/GenBank/DDBJ databases">
        <title>Comparative genomics of Botrytis spp.</title>
        <authorList>
            <person name="Valero-Jimenez C.A."/>
            <person name="Tapia P."/>
            <person name="Veloso J."/>
            <person name="Silva-Moreno E."/>
            <person name="Staats M."/>
            <person name="Valdes J.H."/>
            <person name="Van Kan J.A.L."/>
        </authorList>
    </citation>
    <scope>NUCLEOTIDE SEQUENCE [LARGE SCALE GENOMIC DNA]</scope>
    <source>
        <strain evidence="2 3">MUCL435</strain>
    </source>
</reference>
<organism evidence="2 3">
    <name type="scientific">Botrytis galanthina</name>
    <dbReference type="NCBI Taxonomy" id="278940"/>
    <lineage>
        <taxon>Eukaryota</taxon>
        <taxon>Fungi</taxon>
        <taxon>Dikarya</taxon>
        <taxon>Ascomycota</taxon>
        <taxon>Pezizomycotina</taxon>
        <taxon>Leotiomycetes</taxon>
        <taxon>Helotiales</taxon>
        <taxon>Sclerotiniaceae</taxon>
        <taxon>Botrytis</taxon>
    </lineage>
</organism>
<feature type="region of interest" description="Disordered" evidence="1">
    <location>
        <begin position="15"/>
        <end position="130"/>
    </location>
</feature>
<dbReference type="AlphaFoldDB" id="A0A4S8R0S2"/>
<keyword evidence="3" id="KW-1185">Reference proteome</keyword>
<evidence type="ECO:0000256" key="1">
    <source>
        <dbReference type="SAM" id="MobiDB-lite"/>
    </source>
</evidence>
<proteinExistence type="predicted"/>
<gene>
    <name evidence="2" type="ORF">BGAL_0114g00250</name>
</gene>
<feature type="compositionally biased region" description="Polar residues" evidence="1">
    <location>
        <begin position="41"/>
        <end position="62"/>
    </location>
</feature>